<protein>
    <recommendedName>
        <fullName evidence="4">Phage tail tape measure protein</fullName>
    </recommendedName>
</protein>
<evidence type="ECO:0000313" key="3">
    <source>
        <dbReference type="Proteomes" id="UP000198145"/>
    </source>
</evidence>
<name>A0A246F7R3_PSENT</name>
<evidence type="ECO:0000313" key="2">
    <source>
        <dbReference type="EMBL" id="OWP49247.1"/>
    </source>
</evidence>
<gene>
    <name evidence="2" type="ORF">CEG18_21185</name>
</gene>
<comment type="caution">
    <text evidence="2">The sequence shown here is derived from an EMBL/GenBank/DDBJ whole genome shotgun (WGS) entry which is preliminary data.</text>
</comment>
<feature type="compositionally biased region" description="Basic and acidic residues" evidence="1">
    <location>
        <begin position="273"/>
        <end position="283"/>
    </location>
</feature>
<dbReference type="EMBL" id="NJBA01000007">
    <property type="protein sequence ID" value="OWP49247.1"/>
    <property type="molecule type" value="Genomic_DNA"/>
</dbReference>
<feature type="region of interest" description="Disordered" evidence="1">
    <location>
        <begin position="246"/>
        <end position="294"/>
    </location>
</feature>
<evidence type="ECO:0000256" key="1">
    <source>
        <dbReference type="SAM" id="MobiDB-lite"/>
    </source>
</evidence>
<accession>A0A246F7R3</accession>
<proteinExistence type="predicted"/>
<sequence length="701" mass="73106">MNESTERVPTVGGVLDTSLGQALADATVRMRGLEFLGTWSVALEGLRDESRLIRDTLGRQLQVLERGAGEVRTGLQRIIGLLGNPAAMRGDSPARQGGWQRGESALPSSGVVGTMFRSLQFNGKVQELTARGGLSAEQSERDLARNVRQVANDSGLSSDDVLDLIRLMMNQGMDLKTSLAFLPDAAMFSYGQGVPLERTAELTQRLHEVGGVTSVGDMRAQYASLAQRHDQGEGSVELLARRLSRQLDERDPSDAKGNREWVQQQPAEGAQTEGRRRLQEDATTRMGTRQGQSESLESAWQQFWRSVSDANQDVYRPAIMPATQALNQATAFVEENPGLTASLTALSAVAGGLKVLSDVRGVYKDVKDVVGATKLWGGHVLGRGADIASSVGSAIRQGAGRGYQAVGSMAGAAWQRTVNWGSRAGTWAGNTVTGVRQSAGSRAAALAGGAKDAWRGVSSWTGAASQKAGAYLGSAWNAAGRGLGYVGEWLGRAMRSGVGRAVGRRALIAVGPAITAYETYTGNGSAQEKAKGYGDAAGSLAGGLAGAQAGAWAGAAVGSLVPIVGTAAGAIVGGLVGGVLGAWGGGEVGKSLGDGLYRVFSNDSDEGDSTSARALGLGDAISRDTSVTDALRPSPIASAPAAPPAPTSETWTFSPQISINVAGNVSDPEQLANELLPRLRRMLADFSQDRQRDALFDMVVV</sequence>
<feature type="compositionally biased region" description="Polar residues" evidence="1">
    <location>
        <begin position="285"/>
        <end position="294"/>
    </location>
</feature>
<dbReference type="AlphaFoldDB" id="A0A246F7R3"/>
<reference evidence="2 3" key="1">
    <citation type="submission" date="2017-06" db="EMBL/GenBank/DDBJ databases">
        <title>Draft genome of Pseudomonas nitroreducens DF05.</title>
        <authorList>
            <person name="Iyer R."/>
        </authorList>
    </citation>
    <scope>NUCLEOTIDE SEQUENCE [LARGE SCALE GENOMIC DNA]</scope>
    <source>
        <strain evidence="2 3">DF05</strain>
    </source>
</reference>
<evidence type="ECO:0008006" key="4">
    <source>
        <dbReference type="Google" id="ProtNLM"/>
    </source>
</evidence>
<feature type="compositionally biased region" description="Basic and acidic residues" evidence="1">
    <location>
        <begin position="246"/>
        <end position="259"/>
    </location>
</feature>
<organism evidence="2 3">
    <name type="scientific">Pseudomonas nitroreducens</name>
    <dbReference type="NCBI Taxonomy" id="46680"/>
    <lineage>
        <taxon>Bacteria</taxon>
        <taxon>Pseudomonadati</taxon>
        <taxon>Pseudomonadota</taxon>
        <taxon>Gammaproteobacteria</taxon>
        <taxon>Pseudomonadales</taxon>
        <taxon>Pseudomonadaceae</taxon>
        <taxon>Pseudomonas</taxon>
    </lineage>
</organism>
<dbReference type="Proteomes" id="UP000198145">
    <property type="component" value="Unassembled WGS sequence"/>
</dbReference>
<feature type="region of interest" description="Disordered" evidence="1">
    <location>
        <begin position="631"/>
        <end position="650"/>
    </location>
</feature>